<evidence type="ECO:0000313" key="12">
    <source>
        <dbReference type="EMBL" id="EGG24630.1"/>
    </source>
</evidence>
<evidence type="ECO:0000256" key="11">
    <source>
        <dbReference type="RuleBase" id="RU368056"/>
    </source>
</evidence>
<dbReference type="OrthoDB" id="15745at2759"/>
<keyword evidence="5" id="KW-0812">Transmembrane</keyword>
<evidence type="ECO:0000256" key="7">
    <source>
        <dbReference type="ARBA" id="ARBA00022982"/>
    </source>
</evidence>
<dbReference type="Pfam" id="PF05365">
    <property type="entry name" value="UCR_UQCRX_QCR9"/>
    <property type="match status" value="1"/>
</dbReference>
<dbReference type="GO" id="GO:0005743">
    <property type="term" value="C:mitochondrial inner membrane"/>
    <property type="evidence" value="ECO:0007669"/>
    <property type="project" value="UniProtKB-SubCell"/>
</dbReference>
<keyword evidence="13" id="KW-1185">Reference proteome</keyword>
<evidence type="ECO:0000313" key="13">
    <source>
        <dbReference type="Proteomes" id="UP000007797"/>
    </source>
</evidence>
<keyword evidence="3 11" id="KW-0813">Transport</keyword>
<evidence type="ECO:0000256" key="2">
    <source>
        <dbReference type="ARBA" id="ARBA00007856"/>
    </source>
</evidence>
<dbReference type="Gene3D" id="1.20.5.260">
    <property type="entry name" value="Cytochrome b-c1 complex subunit 9"/>
    <property type="match status" value="1"/>
</dbReference>
<dbReference type="AlphaFoldDB" id="F4PIQ1"/>
<sequence>MSNFTGFLYKTVFSRNSTFITAAIITGFVFEQSVHGVVDVAFASANSGKIWKDVYAQRQAKGISE</sequence>
<dbReference type="InterPro" id="IPR008027">
    <property type="entry name" value="QCR9"/>
</dbReference>
<organism evidence="12 13">
    <name type="scientific">Cavenderia fasciculata</name>
    <name type="common">Slime mold</name>
    <name type="synonym">Dictyostelium fasciculatum</name>
    <dbReference type="NCBI Taxonomy" id="261658"/>
    <lineage>
        <taxon>Eukaryota</taxon>
        <taxon>Amoebozoa</taxon>
        <taxon>Evosea</taxon>
        <taxon>Eumycetozoa</taxon>
        <taxon>Dictyostelia</taxon>
        <taxon>Acytosteliales</taxon>
        <taxon>Cavenderiaceae</taxon>
        <taxon>Cavenderia</taxon>
    </lineage>
</organism>
<comment type="similarity">
    <text evidence="2 11">Belongs to the UQCR10/QCR9 family.</text>
</comment>
<dbReference type="InterPro" id="IPR036656">
    <property type="entry name" value="QCR9_sf"/>
</dbReference>
<evidence type="ECO:0000256" key="6">
    <source>
        <dbReference type="ARBA" id="ARBA00022792"/>
    </source>
</evidence>
<dbReference type="GO" id="GO:0045275">
    <property type="term" value="C:respiratory chain complex III"/>
    <property type="evidence" value="ECO:0007669"/>
    <property type="project" value="UniProtKB-UniRule"/>
</dbReference>
<dbReference type="OMA" id="NSTWMAG"/>
<keyword evidence="7 11" id="KW-0249">Electron transport</keyword>
<keyword evidence="8" id="KW-1133">Transmembrane helix</keyword>
<dbReference type="PANTHER" id="PTHR12980:SF0">
    <property type="entry name" value="CYTOCHROME B-C1 COMPLEX SUBUNIT 9"/>
    <property type="match status" value="1"/>
</dbReference>
<keyword evidence="10" id="KW-0472">Membrane</keyword>
<evidence type="ECO:0000256" key="8">
    <source>
        <dbReference type="ARBA" id="ARBA00022989"/>
    </source>
</evidence>
<protein>
    <recommendedName>
        <fullName evidence="11">Complex III subunit 9</fullName>
    </recommendedName>
</protein>
<reference evidence="13" key="1">
    <citation type="journal article" date="2011" name="Genome Res.">
        <title>Phylogeny-wide analysis of social amoeba genomes highlights ancient origins for complex intercellular communication.</title>
        <authorList>
            <person name="Heidel A.J."/>
            <person name="Lawal H.M."/>
            <person name="Felder M."/>
            <person name="Schilde C."/>
            <person name="Helps N.R."/>
            <person name="Tunggal B."/>
            <person name="Rivero F."/>
            <person name="John U."/>
            <person name="Schleicher M."/>
            <person name="Eichinger L."/>
            <person name="Platzer M."/>
            <person name="Noegel A.A."/>
            <person name="Schaap P."/>
            <person name="Gloeckner G."/>
        </authorList>
    </citation>
    <scope>NUCLEOTIDE SEQUENCE [LARGE SCALE GENOMIC DNA]</scope>
    <source>
        <strain evidence="13">SH3</strain>
    </source>
</reference>
<dbReference type="Proteomes" id="UP000007797">
    <property type="component" value="Unassembled WGS sequence"/>
</dbReference>
<dbReference type="STRING" id="1054147.F4PIQ1"/>
<evidence type="ECO:0000256" key="4">
    <source>
        <dbReference type="ARBA" id="ARBA00022660"/>
    </source>
</evidence>
<evidence type="ECO:0000256" key="5">
    <source>
        <dbReference type="ARBA" id="ARBA00022692"/>
    </source>
</evidence>
<dbReference type="GeneID" id="14876957"/>
<dbReference type="FunFam" id="1.20.5.260:FF:000001">
    <property type="entry name" value="Cytochrome b-c1 complex subunit 9"/>
    <property type="match status" value="1"/>
</dbReference>
<comment type="subunit">
    <text evidence="11">Component of the ubiquinol-cytochrome c oxidoreductase (cytochrome b-c1 complex, complex III, CIII), a multisubunit enzyme composed of 3 respiratory subunits cytochrome b, cytochrome c1 and Rieske protein, 2 core protein subunits, and additional low-molecular weight protein subunits.</text>
</comment>
<evidence type="ECO:0000256" key="3">
    <source>
        <dbReference type="ARBA" id="ARBA00022448"/>
    </source>
</evidence>
<proteinExistence type="inferred from homology"/>
<evidence type="ECO:0000256" key="1">
    <source>
        <dbReference type="ARBA" id="ARBA00004434"/>
    </source>
</evidence>
<dbReference type="GO" id="GO:0006122">
    <property type="term" value="P:mitochondrial electron transport, ubiquinol to cytochrome c"/>
    <property type="evidence" value="ECO:0007669"/>
    <property type="project" value="UniProtKB-UniRule"/>
</dbReference>
<evidence type="ECO:0000256" key="10">
    <source>
        <dbReference type="ARBA" id="ARBA00023136"/>
    </source>
</evidence>
<keyword evidence="4 11" id="KW-0679">Respiratory chain</keyword>
<accession>F4PIQ1</accession>
<comment type="subcellular location">
    <subcellularLocation>
        <location evidence="1 11">Mitochondrion inner membrane</location>
        <topology evidence="1 11">Single-pass membrane protein</topology>
    </subcellularLocation>
</comment>
<keyword evidence="6 11" id="KW-0999">Mitochondrion inner membrane</keyword>
<dbReference type="PANTHER" id="PTHR12980">
    <property type="entry name" value="UBIQUINOL-CYTOCHROME C REDUCTASE COMPLEX, SUBUNIT X"/>
    <property type="match status" value="1"/>
</dbReference>
<name>F4PIQ1_CACFS</name>
<dbReference type="RefSeq" id="XP_004362481.1">
    <property type="nucleotide sequence ID" value="XM_004362424.1"/>
</dbReference>
<keyword evidence="9 11" id="KW-0496">Mitochondrion</keyword>
<evidence type="ECO:0000256" key="9">
    <source>
        <dbReference type="ARBA" id="ARBA00023128"/>
    </source>
</evidence>
<gene>
    <name evidence="12" type="ORF">DFA_02874</name>
</gene>
<comment type="function">
    <text evidence="11">Component of the ubiquinol-cytochrome c oxidoreductase, a multisubunit transmembrane complex that is part of the mitochondrial electron transport chain which drives oxidative phosphorylation. The complex plays an important role in the uptake of multiple carbon sources present in different host niches.</text>
</comment>
<dbReference type="SUPFAM" id="SSF81514">
    <property type="entry name" value="Subunit X (non-heme 7 kDa protein) of cytochrome bc1 complex (Ubiquinol-cytochrome c reductase)"/>
    <property type="match status" value="1"/>
</dbReference>
<dbReference type="EMBL" id="GL883006">
    <property type="protein sequence ID" value="EGG24630.1"/>
    <property type="molecule type" value="Genomic_DNA"/>
</dbReference>
<dbReference type="KEGG" id="dfa:DFA_02874"/>